<name>A0A699QI81_TANCI</name>
<evidence type="ECO:0000313" key="1">
    <source>
        <dbReference type="EMBL" id="GFC65339.1"/>
    </source>
</evidence>
<dbReference type="AlphaFoldDB" id="A0A699QI81"/>
<gene>
    <name evidence="1" type="ORF">Tci_837309</name>
</gene>
<accession>A0A699QI81</accession>
<dbReference type="EMBL" id="BKCJ011006173">
    <property type="protein sequence ID" value="GFC65339.1"/>
    <property type="molecule type" value="Genomic_DNA"/>
</dbReference>
<comment type="caution">
    <text evidence="1">The sequence shown here is derived from an EMBL/GenBank/DDBJ whole genome shotgun (WGS) entry which is preliminary data.</text>
</comment>
<protein>
    <submittedName>
        <fullName evidence="1">Ribonuclease H-like domain-containing protein</fullName>
    </submittedName>
</protein>
<proteinExistence type="predicted"/>
<reference evidence="1" key="1">
    <citation type="journal article" date="2019" name="Sci. Rep.">
        <title>Draft genome of Tanacetum cinerariifolium, the natural source of mosquito coil.</title>
        <authorList>
            <person name="Yamashiro T."/>
            <person name="Shiraishi A."/>
            <person name="Satake H."/>
            <person name="Nakayama K."/>
        </authorList>
    </citation>
    <scope>NUCLEOTIDE SEQUENCE</scope>
</reference>
<organism evidence="1">
    <name type="scientific">Tanacetum cinerariifolium</name>
    <name type="common">Dalmatian daisy</name>
    <name type="synonym">Chrysanthemum cinerariifolium</name>
    <dbReference type="NCBI Taxonomy" id="118510"/>
    <lineage>
        <taxon>Eukaryota</taxon>
        <taxon>Viridiplantae</taxon>
        <taxon>Streptophyta</taxon>
        <taxon>Embryophyta</taxon>
        <taxon>Tracheophyta</taxon>
        <taxon>Spermatophyta</taxon>
        <taxon>Magnoliopsida</taxon>
        <taxon>eudicotyledons</taxon>
        <taxon>Gunneridae</taxon>
        <taxon>Pentapetalae</taxon>
        <taxon>asterids</taxon>
        <taxon>campanulids</taxon>
        <taxon>Asterales</taxon>
        <taxon>Asteraceae</taxon>
        <taxon>Asteroideae</taxon>
        <taxon>Anthemideae</taxon>
        <taxon>Anthemidinae</taxon>
        <taxon>Tanacetum</taxon>
    </lineage>
</organism>
<sequence length="84" mass="9362">MCLFRHKFLVDGTLSRYKARLVANGSTQIEGVDVDDTFNLGDDTAFLLLYVDDIVPTASSDRLLQQIIASLHREFSMIDLGALN</sequence>